<dbReference type="EMBL" id="CAJNIZ010007958">
    <property type="protein sequence ID" value="CAE7262822.1"/>
    <property type="molecule type" value="Genomic_DNA"/>
</dbReference>
<feature type="region of interest" description="Disordered" evidence="1">
    <location>
        <begin position="682"/>
        <end position="728"/>
    </location>
</feature>
<accession>A0A812MED1</accession>
<evidence type="ECO:0000313" key="3">
    <source>
        <dbReference type="EMBL" id="CAE7262822.1"/>
    </source>
</evidence>
<keyword evidence="2" id="KW-0812">Transmembrane</keyword>
<evidence type="ECO:0000256" key="1">
    <source>
        <dbReference type="SAM" id="MobiDB-lite"/>
    </source>
</evidence>
<feature type="region of interest" description="Disordered" evidence="1">
    <location>
        <begin position="319"/>
        <end position="656"/>
    </location>
</feature>
<protein>
    <submittedName>
        <fullName evidence="3">Uncharacterized protein</fullName>
    </submittedName>
</protein>
<feature type="region of interest" description="Disordered" evidence="1">
    <location>
        <begin position="737"/>
        <end position="756"/>
    </location>
</feature>
<name>A0A812MED1_SYMPI</name>
<dbReference type="Proteomes" id="UP000649617">
    <property type="component" value="Unassembled WGS sequence"/>
</dbReference>
<feature type="non-terminal residue" evidence="3">
    <location>
        <position position="1"/>
    </location>
</feature>
<keyword evidence="2" id="KW-0472">Membrane</keyword>
<comment type="caution">
    <text evidence="3">The sequence shown here is derived from an EMBL/GenBank/DDBJ whole genome shotgun (WGS) entry which is preliminary data.</text>
</comment>
<evidence type="ECO:0000256" key="2">
    <source>
        <dbReference type="SAM" id="Phobius"/>
    </source>
</evidence>
<feature type="transmembrane region" description="Helical" evidence="2">
    <location>
        <begin position="47"/>
        <end position="66"/>
    </location>
</feature>
<feature type="compositionally biased region" description="Basic and acidic residues" evidence="1">
    <location>
        <begin position="393"/>
        <end position="415"/>
    </location>
</feature>
<organism evidence="3 4">
    <name type="scientific">Symbiodinium pilosum</name>
    <name type="common">Dinoflagellate</name>
    <dbReference type="NCBI Taxonomy" id="2952"/>
    <lineage>
        <taxon>Eukaryota</taxon>
        <taxon>Sar</taxon>
        <taxon>Alveolata</taxon>
        <taxon>Dinophyceae</taxon>
        <taxon>Suessiales</taxon>
        <taxon>Symbiodiniaceae</taxon>
        <taxon>Symbiodinium</taxon>
    </lineage>
</organism>
<evidence type="ECO:0000313" key="4">
    <source>
        <dbReference type="Proteomes" id="UP000649617"/>
    </source>
</evidence>
<feature type="compositionally biased region" description="Polar residues" evidence="1">
    <location>
        <begin position="502"/>
        <end position="518"/>
    </location>
</feature>
<feature type="compositionally biased region" description="Basic and acidic residues" evidence="1">
    <location>
        <begin position="640"/>
        <end position="653"/>
    </location>
</feature>
<feature type="compositionally biased region" description="Low complexity" evidence="1">
    <location>
        <begin position="701"/>
        <end position="710"/>
    </location>
</feature>
<dbReference type="AlphaFoldDB" id="A0A812MED1"/>
<keyword evidence="2" id="KW-1133">Transmembrane helix</keyword>
<gene>
    <name evidence="3" type="ORF">SPIL2461_LOCUS5567</name>
</gene>
<keyword evidence="4" id="KW-1185">Reference proteome</keyword>
<dbReference type="OrthoDB" id="424467at2759"/>
<sequence length="756" mass="81736">MPALPVLCREVLTETLRDSVIPRDAVQADVLTTFKFDGFLTLAAMRALMMLFFLVAIIVAALWRVVEVADPDPEPDDKCQRCQKPESLPQQVPVAVDKLLSTEGLFPLDDCQELPLQGLPADLPCICPPYMKATQGARLSVALPVTEHGCDVLGLGASRSLRGPPSRLLTANLRLEGSTGALELREQDRDVLCLQERSLDAVKTRTKATQAAPTGSTNSVVISSVVIGISFDCFAGDTARQRYLLQSESTKSAVALPTPQIDFNEKSGSPRLTQLMRPGRGMMAADCVDSLGATNSTGTLPSGAAFHQEQLDDFEQLHGTPPIITESEPGGKYELSPLHAESPTEVQSQSYARGFMQQKHNPRANIEPQTLESRRGRKVKEDGDSHTPSLHEQAMDVKQAGEVRAAETSQHRASDGGESTGSKVKVDGDSRTPSSYEQAMDVKQAGEVHAAETQSTSQHRASDGGESTGSKVKEDGDSHTPSLHEQAMDVKQAGEVRAAEAQSMSQHRASDAGESTGSKVKEDGDSHTPSSHEEAMHVKQAGEVHAAETQSSSQEAVQGEGRAADPFGQSRKQAIDQTSNTKAYADEPSMAAMERRPQTAANGSNEPREPDTDDTGICNKPPPPPWERLYQTKVGIVTSEKSDQVEPRPRPTAEDQELFSLRNEVFLLRRELAILQSDPQPQISTSVAFNPPMRFGSGTPSRRQVSASASRRPKGMKSNDLLSLRAERDQLLLQRSEMSLKATAHTETTKTGSKSS</sequence>
<feature type="compositionally biased region" description="Basic and acidic residues" evidence="1">
    <location>
        <begin position="486"/>
        <end position="498"/>
    </location>
</feature>
<feature type="compositionally biased region" description="Polar residues" evidence="1">
    <location>
        <begin position="745"/>
        <end position="756"/>
    </location>
</feature>
<feature type="compositionally biased region" description="Polar residues" evidence="1">
    <location>
        <begin position="570"/>
        <end position="582"/>
    </location>
</feature>
<reference evidence="3" key="1">
    <citation type="submission" date="2021-02" db="EMBL/GenBank/DDBJ databases">
        <authorList>
            <person name="Dougan E. K."/>
            <person name="Rhodes N."/>
            <person name="Thang M."/>
            <person name="Chan C."/>
        </authorList>
    </citation>
    <scope>NUCLEOTIDE SEQUENCE</scope>
</reference>
<proteinExistence type="predicted"/>
<feature type="compositionally biased region" description="Basic and acidic residues" evidence="1">
    <location>
        <begin position="519"/>
        <end position="546"/>
    </location>
</feature>